<feature type="compositionally biased region" description="Basic residues" evidence="3">
    <location>
        <begin position="410"/>
        <end position="427"/>
    </location>
</feature>
<evidence type="ECO:0000313" key="5">
    <source>
        <dbReference type="EMBL" id="KAK2967578.1"/>
    </source>
</evidence>
<dbReference type="AlphaFoldDB" id="A0AA88QDR8"/>
<dbReference type="SMART" id="SM01141">
    <property type="entry name" value="DRY_EERY"/>
    <property type="match status" value="1"/>
</dbReference>
<reference evidence="5" key="1">
    <citation type="submission" date="2022-12" db="EMBL/GenBank/DDBJ databases">
        <title>Draft genome assemblies for two species of Escallonia (Escalloniales).</title>
        <authorList>
            <person name="Chanderbali A."/>
            <person name="Dervinis C."/>
            <person name="Anghel I."/>
            <person name="Soltis D."/>
            <person name="Soltis P."/>
            <person name="Zapata F."/>
        </authorList>
    </citation>
    <scope>NUCLEOTIDE SEQUENCE</scope>
    <source>
        <strain evidence="5">UCBG92.1500</strain>
        <tissue evidence="5">Leaf</tissue>
    </source>
</reference>
<feature type="compositionally biased region" description="Basic and acidic residues" evidence="3">
    <location>
        <begin position="168"/>
        <end position="182"/>
    </location>
</feature>
<organism evidence="5 6">
    <name type="scientific">Escallonia rubra</name>
    <dbReference type="NCBI Taxonomy" id="112253"/>
    <lineage>
        <taxon>Eukaryota</taxon>
        <taxon>Viridiplantae</taxon>
        <taxon>Streptophyta</taxon>
        <taxon>Embryophyta</taxon>
        <taxon>Tracheophyta</taxon>
        <taxon>Spermatophyta</taxon>
        <taxon>Magnoliopsida</taxon>
        <taxon>eudicotyledons</taxon>
        <taxon>Gunneridae</taxon>
        <taxon>Pentapetalae</taxon>
        <taxon>asterids</taxon>
        <taxon>campanulids</taxon>
        <taxon>Escalloniales</taxon>
        <taxon>Escalloniaceae</taxon>
        <taxon>Escallonia</taxon>
    </lineage>
</organism>
<accession>A0AA88QDR8</accession>
<evidence type="ECO:0000313" key="6">
    <source>
        <dbReference type="Proteomes" id="UP001187471"/>
    </source>
</evidence>
<feature type="compositionally biased region" description="Basic and acidic residues" evidence="3">
    <location>
        <begin position="359"/>
        <end position="370"/>
    </location>
</feature>
<dbReference type="PANTHER" id="PTHR13161">
    <property type="entry name" value="SPLICING FACTOR SUPPRESSOR OF WHITE APRICOT"/>
    <property type="match status" value="1"/>
</dbReference>
<feature type="compositionally biased region" description="Basic and acidic residues" evidence="3">
    <location>
        <begin position="213"/>
        <end position="225"/>
    </location>
</feature>
<evidence type="ECO:0000256" key="1">
    <source>
        <dbReference type="ARBA" id="ARBA00022664"/>
    </source>
</evidence>
<dbReference type="Proteomes" id="UP001187471">
    <property type="component" value="Unassembled WGS sequence"/>
</dbReference>
<feature type="compositionally biased region" description="Polar residues" evidence="3">
    <location>
        <begin position="296"/>
        <end position="305"/>
    </location>
</feature>
<feature type="compositionally biased region" description="Polar residues" evidence="3">
    <location>
        <begin position="334"/>
        <end position="358"/>
    </location>
</feature>
<sequence>MWHEARRSERKVHDLMDAARKRAQRRAVYLAKRRGDPQQSIQVAGSRCRMYRDDGLYQASEDQQGLIPWNGKQDILIDRFDGRALLDIIRDSDSRRFRVPEKTEEEEELEEFVNFERYRDLIKHRRRGLTDEEGMQHVNQEMEAKSAALLGLDRYGWLVYMDKKAKEEERRQKEVVKGDPAIRKLSRKERRKVSQIEREKEREAARVTGTRGLHHDPYRESRRSPTYEAYSRSRRSRSKSYSPSRSRRHSRGVHSDDTHRSKTRAPKIEYITEFGGSADVGEPKLEGYSPPPSPPSQADTLNRPSSGRILEALHIDPASGVPTEQEKNAKLSKPSVSTSSGLAKLSKATSGGSLSKQSGEQKETPQERLKRIMSKQLNKQIKKDTAIETAKKREQERLRLEKLAETSRLSRYRHRSRSRSYSRSPPR</sequence>
<feature type="compositionally biased region" description="Basic and acidic residues" evidence="3">
    <location>
        <begin position="192"/>
        <end position="205"/>
    </location>
</feature>
<dbReference type="PANTHER" id="PTHR13161:SF4">
    <property type="entry name" value="CLK4-ASSOCIATING SERINE_ARGININE RICH PROTEIN"/>
    <property type="match status" value="1"/>
</dbReference>
<dbReference type="Pfam" id="PF09750">
    <property type="entry name" value="DRY_EERY"/>
    <property type="match status" value="1"/>
</dbReference>
<evidence type="ECO:0000259" key="4">
    <source>
        <dbReference type="SMART" id="SM01141"/>
    </source>
</evidence>
<dbReference type="InterPro" id="IPR040397">
    <property type="entry name" value="SWAP"/>
</dbReference>
<dbReference type="GO" id="GO:0006397">
    <property type="term" value="P:mRNA processing"/>
    <property type="evidence" value="ECO:0007669"/>
    <property type="project" value="UniProtKB-KW"/>
</dbReference>
<gene>
    <name evidence="5" type="ORF">RJ640_030449</name>
</gene>
<keyword evidence="6" id="KW-1185">Reference proteome</keyword>
<feature type="domain" description="Suppressor of white apricot N-terminal" evidence="4">
    <location>
        <begin position="39"/>
        <end position="164"/>
    </location>
</feature>
<protein>
    <recommendedName>
        <fullName evidence="4">Suppressor of white apricot N-terminal domain-containing protein</fullName>
    </recommendedName>
</protein>
<dbReference type="GO" id="GO:0008380">
    <property type="term" value="P:RNA splicing"/>
    <property type="evidence" value="ECO:0007669"/>
    <property type="project" value="UniProtKB-KW"/>
</dbReference>
<proteinExistence type="predicted"/>
<keyword evidence="1" id="KW-0507">mRNA processing</keyword>
<name>A0AA88QDR8_9ASTE</name>
<dbReference type="EMBL" id="JAVXUO010003001">
    <property type="protein sequence ID" value="KAK2967578.1"/>
    <property type="molecule type" value="Genomic_DNA"/>
</dbReference>
<dbReference type="InterPro" id="IPR019147">
    <property type="entry name" value="SWAP_N_domain"/>
</dbReference>
<comment type="caution">
    <text evidence="5">The sequence shown here is derived from an EMBL/GenBank/DDBJ whole genome shotgun (WGS) entry which is preliminary data.</text>
</comment>
<evidence type="ECO:0000256" key="2">
    <source>
        <dbReference type="ARBA" id="ARBA00023187"/>
    </source>
</evidence>
<feature type="region of interest" description="Disordered" evidence="3">
    <location>
        <begin position="168"/>
        <end position="427"/>
    </location>
</feature>
<keyword evidence="2" id="KW-0508">mRNA splicing</keyword>
<feature type="compositionally biased region" description="Basic and acidic residues" evidence="3">
    <location>
        <begin position="381"/>
        <end position="405"/>
    </location>
</feature>
<evidence type="ECO:0000256" key="3">
    <source>
        <dbReference type="SAM" id="MobiDB-lite"/>
    </source>
</evidence>